<dbReference type="Proteomes" id="UP000197535">
    <property type="component" value="Unassembled WGS sequence"/>
</dbReference>
<comment type="caution">
    <text evidence="2">The sequence shown here is derived from an EMBL/GenBank/DDBJ whole genome shotgun (WGS) entry which is preliminary data.</text>
</comment>
<dbReference type="SUPFAM" id="SSF51658">
    <property type="entry name" value="Xylose isomerase-like"/>
    <property type="match status" value="1"/>
</dbReference>
<dbReference type="PANTHER" id="PTHR12110:SF48">
    <property type="entry name" value="BLL3656 PROTEIN"/>
    <property type="match status" value="1"/>
</dbReference>
<reference evidence="2 3" key="1">
    <citation type="submission" date="2016-02" db="EMBL/GenBank/DDBJ databases">
        <authorList>
            <person name="Wen L."/>
            <person name="He K."/>
            <person name="Yang H."/>
        </authorList>
    </citation>
    <scope>NUCLEOTIDE SEQUENCE [LARGE SCALE GENOMIC DNA]</scope>
    <source>
        <strain evidence="2 3">TSA40</strain>
    </source>
</reference>
<name>A0A254TIV4_9BURK</name>
<dbReference type="OrthoDB" id="9072761at2"/>
<dbReference type="RefSeq" id="WP_088708968.1">
    <property type="nucleotide sequence ID" value="NZ_LSTO01000001.1"/>
</dbReference>
<dbReference type="InterPro" id="IPR036237">
    <property type="entry name" value="Xyl_isomerase-like_sf"/>
</dbReference>
<evidence type="ECO:0000259" key="1">
    <source>
        <dbReference type="Pfam" id="PF01261"/>
    </source>
</evidence>
<evidence type="ECO:0000313" key="2">
    <source>
        <dbReference type="EMBL" id="OWW22147.1"/>
    </source>
</evidence>
<dbReference type="InterPro" id="IPR013022">
    <property type="entry name" value="Xyl_isomerase-like_TIM-brl"/>
</dbReference>
<proteinExistence type="predicted"/>
<dbReference type="AlphaFoldDB" id="A0A254TIV4"/>
<dbReference type="InterPro" id="IPR050312">
    <property type="entry name" value="IolE/XylAMocC-like"/>
</dbReference>
<evidence type="ECO:0000313" key="3">
    <source>
        <dbReference type="Proteomes" id="UP000197535"/>
    </source>
</evidence>
<dbReference type="Gene3D" id="3.20.20.150">
    <property type="entry name" value="Divalent-metal-dependent TIM barrel enzymes"/>
    <property type="match status" value="1"/>
</dbReference>
<dbReference type="PANTHER" id="PTHR12110">
    <property type="entry name" value="HYDROXYPYRUVATE ISOMERASE"/>
    <property type="match status" value="1"/>
</dbReference>
<dbReference type="Pfam" id="PF01261">
    <property type="entry name" value="AP_endonuc_2"/>
    <property type="match status" value="1"/>
</dbReference>
<sequence length="280" mass="30682">MAPQFSLAHLTVLHSTPPEMVSIAARTGYRWVGLRVTAVTPDEPIYPLMRDRAMMKETLARMADTGVGVLDIELARMDAATEPEAYLPLLEVTAELGSQDIIAQLPDADRERATERFARLCDLAKPFGIHVNLEFVSWTQTPDVASSVAVLSAVNRSNAGLLVDTLHFSRSGCRLEELKNLPKEWFRVAQLCDAPAQAPATVEGLIHAARNDRKLLGEGGLAVRDIVEAMPATTRYSLEIPNLTLEGVIGAEEFSRRAIRTAESYLQGVHEAALMSYSMV</sequence>
<organism evidence="2 3">
    <name type="scientific">Noviherbaspirillum denitrificans</name>
    <dbReference type="NCBI Taxonomy" id="1968433"/>
    <lineage>
        <taxon>Bacteria</taxon>
        <taxon>Pseudomonadati</taxon>
        <taxon>Pseudomonadota</taxon>
        <taxon>Betaproteobacteria</taxon>
        <taxon>Burkholderiales</taxon>
        <taxon>Oxalobacteraceae</taxon>
        <taxon>Noviherbaspirillum</taxon>
    </lineage>
</organism>
<keyword evidence="3" id="KW-1185">Reference proteome</keyword>
<gene>
    <name evidence="2" type="ORF">AYR66_24265</name>
</gene>
<feature type="domain" description="Xylose isomerase-like TIM barrel" evidence="1">
    <location>
        <begin position="23"/>
        <end position="243"/>
    </location>
</feature>
<accession>A0A254TIV4</accession>
<dbReference type="EMBL" id="LSTO01000001">
    <property type="protein sequence ID" value="OWW22147.1"/>
    <property type="molecule type" value="Genomic_DNA"/>
</dbReference>
<protein>
    <recommendedName>
        <fullName evidence="1">Xylose isomerase-like TIM barrel domain-containing protein</fullName>
    </recommendedName>
</protein>